<evidence type="ECO:0000256" key="1">
    <source>
        <dbReference type="SAM" id="MobiDB-lite"/>
    </source>
</evidence>
<evidence type="ECO:0000259" key="2">
    <source>
        <dbReference type="Pfam" id="PF12208"/>
    </source>
</evidence>
<feature type="region of interest" description="Disordered" evidence="1">
    <location>
        <begin position="1"/>
        <end position="23"/>
    </location>
</feature>
<sequence length="106" mass="12055">MGPRHPPDPVFEIDSPEHTRQHYHDTLRRGRLYRVTRAFTDYDGEVHPVGEIWAFRGYNFLPYDDGLSLFAVVDGALRHIRLQDRPESEGAVVRALGTILEDIGAG</sequence>
<dbReference type="Gene3D" id="2.30.30.350">
    <property type="entry name" value="mobile metagenome of vibrio cholerae. Integron cassette protein vch_cass4"/>
    <property type="match status" value="1"/>
</dbReference>
<accession>A0A7X1ZC92</accession>
<gene>
    <name evidence="3" type="ORF">GHC57_03915</name>
</gene>
<evidence type="ECO:0000313" key="3">
    <source>
        <dbReference type="EMBL" id="MQX35658.1"/>
    </source>
</evidence>
<dbReference type="EMBL" id="WIVE01000006">
    <property type="protein sequence ID" value="MQX35658.1"/>
    <property type="molecule type" value="Genomic_DNA"/>
</dbReference>
<dbReference type="InterPro" id="IPR022020">
    <property type="entry name" value="DUF3601"/>
</dbReference>
<feature type="domain" description="DUF3601" evidence="2">
    <location>
        <begin position="29"/>
        <end position="92"/>
    </location>
</feature>
<dbReference type="Pfam" id="PF12208">
    <property type="entry name" value="DUF3601"/>
    <property type="match status" value="1"/>
</dbReference>
<keyword evidence="4" id="KW-1185">Reference proteome</keyword>
<name>A0A7X1ZC92_9PROT</name>
<evidence type="ECO:0000313" key="4">
    <source>
        <dbReference type="Proteomes" id="UP000434582"/>
    </source>
</evidence>
<dbReference type="Proteomes" id="UP000434582">
    <property type="component" value="Unassembled WGS sequence"/>
</dbReference>
<reference evidence="3 4" key="1">
    <citation type="submission" date="2019-10" db="EMBL/GenBank/DDBJ databases">
        <title>Draft whole-genome sequence of the purple nonsulfur photosynthetic bacterium Roseospira navarrensis DSM 15114.</title>
        <authorList>
            <person name="Kyndt J.A."/>
            <person name="Meyer T.E."/>
        </authorList>
    </citation>
    <scope>NUCLEOTIDE SEQUENCE [LARGE SCALE GENOMIC DNA]</scope>
    <source>
        <strain evidence="3 4">DSM 15114</strain>
    </source>
</reference>
<dbReference type="OrthoDB" id="7597336at2"/>
<dbReference type="RefSeq" id="WP_153341368.1">
    <property type="nucleotide sequence ID" value="NZ_WIVE01000006.1"/>
</dbReference>
<comment type="caution">
    <text evidence="3">The sequence shown here is derived from an EMBL/GenBank/DDBJ whole genome shotgun (WGS) entry which is preliminary data.</text>
</comment>
<protein>
    <submittedName>
        <fullName evidence="3">DUF3601 domain-containing protein</fullName>
    </submittedName>
</protein>
<dbReference type="AlphaFoldDB" id="A0A7X1ZC92"/>
<proteinExistence type="predicted"/>
<organism evidence="3 4">
    <name type="scientific">Roseospira navarrensis</name>
    <dbReference type="NCBI Taxonomy" id="140058"/>
    <lineage>
        <taxon>Bacteria</taxon>
        <taxon>Pseudomonadati</taxon>
        <taxon>Pseudomonadota</taxon>
        <taxon>Alphaproteobacteria</taxon>
        <taxon>Rhodospirillales</taxon>
        <taxon>Rhodospirillaceae</taxon>
        <taxon>Roseospira</taxon>
    </lineage>
</organism>